<gene>
    <name evidence="1" type="ORF">C3L33_10083</name>
</gene>
<keyword evidence="2" id="KW-1185">Reference proteome</keyword>
<comment type="caution">
    <text evidence="1">The sequence shown here is derived from an EMBL/GenBank/DDBJ whole genome shotgun (WGS) entry which is preliminary data.</text>
</comment>
<sequence length="146" mass="17032">MDWDVDRMLFSMTFDDFFTNDDVVFKIKDWLSQNKPLLKNGQLFDARCAAHVLKSIALDSVEALHDVTHKVRESIRRCCSLLYDHRDFENYDDLEDEEASNSSGDHHGLSLYSIPAVDEKDMVVLKDSNFSEFIERNRRRCFSICA</sequence>
<evidence type="ECO:0000313" key="1">
    <source>
        <dbReference type="EMBL" id="KAE9458018.1"/>
    </source>
</evidence>
<name>A0A6A4LUL6_9ERIC</name>
<protein>
    <submittedName>
        <fullName evidence="1">Uncharacterized protein</fullName>
    </submittedName>
</protein>
<organism evidence="1 2">
    <name type="scientific">Rhododendron williamsianum</name>
    <dbReference type="NCBI Taxonomy" id="262921"/>
    <lineage>
        <taxon>Eukaryota</taxon>
        <taxon>Viridiplantae</taxon>
        <taxon>Streptophyta</taxon>
        <taxon>Embryophyta</taxon>
        <taxon>Tracheophyta</taxon>
        <taxon>Spermatophyta</taxon>
        <taxon>Magnoliopsida</taxon>
        <taxon>eudicotyledons</taxon>
        <taxon>Gunneridae</taxon>
        <taxon>Pentapetalae</taxon>
        <taxon>asterids</taxon>
        <taxon>Ericales</taxon>
        <taxon>Ericaceae</taxon>
        <taxon>Ericoideae</taxon>
        <taxon>Rhodoreae</taxon>
        <taxon>Rhododendron</taxon>
    </lineage>
</organism>
<reference evidence="1 2" key="1">
    <citation type="journal article" date="2019" name="Genome Biol. Evol.">
        <title>The Rhododendron genome and chromosomal organization provide insight into shared whole-genome duplications across the heath family (Ericaceae).</title>
        <authorList>
            <person name="Soza V.L."/>
            <person name="Lindsley D."/>
            <person name="Waalkes A."/>
            <person name="Ramage E."/>
            <person name="Patwardhan R.P."/>
            <person name="Burton J.N."/>
            <person name="Adey A."/>
            <person name="Kumar A."/>
            <person name="Qiu R."/>
            <person name="Shendure J."/>
            <person name="Hall B."/>
        </authorList>
    </citation>
    <scope>NUCLEOTIDE SEQUENCE [LARGE SCALE GENOMIC DNA]</scope>
    <source>
        <strain evidence="1">RSF 1966-606</strain>
    </source>
</reference>
<dbReference type="AlphaFoldDB" id="A0A6A4LUL6"/>
<dbReference type="EMBL" id="QEFC01001440">
    <property type="protein sequence ID" value="KAE9458018.1"/>
    <property type="molecule type" value="Genomic_DNA"/>
</dbReference>
<evidence type="ECO:0000313" key="2">
    <source>
        <dbReference type="Proteomes" id="UP000428333"/>
    </source>
</evidence>
<accession>A0A6A4LUL6</accession>
<dbReference type="Proteomes" id="UP000428333">
    <property type="component" value="Linkage Group LG06"/>
</dbReference>
<feature type="non-terminal residue" evidence="1">
    <location>
        <position position="1"/>
    </location>
</feature>
<proteinExistence type="predicted"/>
<dbReference type="OrthoDB" id="1607513at2759"/>